<protein>
    <submittedName>
        <fullName evidence="1">Uncharacterized protein</fullName>
    </submittedName>
</protein>
<dbReference type="AlphaFoldDB" id="G3ML30"/>
<dbReference type="EMBL" id="JO842581">
    <property type="protein sequence ID" value="AEO34198.1"/>
    <property type="molecule type" value="mRNA"/>
</dbReference>
<organism evidence="1">
    <name type="scientific">Amblyomma maculatum</name>
    <name type="common">Gulf Coast tick</name>
    <dbReference type="NCBI Taxonomy" id="34609"/>
    <lineage>
        <taxon>Eukaryota</taxon>
        <taxon>Metazoa</taxon>
        <taxon>Ecdysozoa</taxon>
        <taxon>Arthropoda</taxon>
        <taxon>Chelicerata</taxon>
        <taxon>Arachnida</taxon>
        <taxon>Acari</taxon>
        <taxon>Parasitiformes</taxon>
        <taxon>Ixodida</taxon>
        <taxon>Ixodoidea</taxon>
        <taxon>Ixodidae</taxon>
        <taxon>Amblyomminae</taxon>
        <taxon>Amblyomma</taxon>
    </lineage>
</organism>
<sequence>MLDLKESGKAYIQKLNETDGLIDSWNLTRKYEYWTERHNETGEYPIQARASQMTCDSHLPSAQDTKTVMAMYIWHFNNSILSPFDLRLTVEVPMVSHSGVHRTNLSLKLNGAKRIIRVRKDWAKIYKEKYLHFSMQTCKFSTKVTFDGWFAYHKKNKTSATDGYQSVAVGNLASVSERLVNTSDHTLNYTIDGNYTQIIFFEPSFKYRLIR</sequence>
<accession>G3ML30</accession>
<name>G3ML30_AMBMU</name>
<reference evidence="1" key="1">
    <citation type="journal article" date="2011" name="PLoS ONE">
        <title>A deep insight into the sialotranscriptome of the gulf coast tick, Amblyomma maculatum.</title>
        <authorList>
            <person name="Karim S."/>
            <person name="Singh P."/>
            <person name="Ribeiro J.M."/>
        </authorList>
    </citation>
    <scope>NUCLEOTIDE SEQUENCE</scope>
    <source>
        <tissue evidence="1">Salivary gland</tissue>
    </source>
</reference>
<evidence type="ECO:0000313" key="1">
    <source>
        <dbReference type="EMBL" id="AEO34198.1"/>
    </source>
</evidence>
<proteinExistence type="evidence at transcript level"/>